<dbReference type="SUPFAM" id="SSF52047">
    <property type="entry name" value="RNI-like"/>
    <property type="match status" value="1"/>
</dbReference>
<evidence type="ECO:0000313" key="2">
    <source>
        <dbReference type="EMBL" id="KIK01229.1"/>
    </source>
</evidence>
<organism evidence="2 3">
    <name type="scientific">Laccaria amethystina LaAM-08-1</name>
    <dbReference type="NCBI Taxonomy" id="1095629"/>
    <lineage>
        <taxon>Eukaryota</taxon>
        <taxon>Fungi</taxon>
        <taxon>Dikarya</taxon>
        <taxon>Basidiomycota</taxon>
        <taxon>Agaricomycotina</taxon>
        <taxon>Agaricomycetes</taxon>
        <taxon>Agaricomycetidae</taxon>
        <taxon>Agaricales</taxon>
        <taxon>Agaricineae</taxon>
        <taxon>Hydnangiaceae</taxon>
        <taxon>Laccaria</taxon>
    </lineage>
</organism>
<dbReference type="Gene3D" id="3.80.10.10">
    <property type="entry name" value="Ribonuclease Inhibitor"/>
    <property type="match status" value="1"/>
</dbReference>
<proteinExistence type="predicted"/>
<dbReference type="HOGENOM" id="CLU_305029_0_0_1"/>
<feature type="compositionally biased region" description="Low complexity" evidence="1">
    <location>
        <begin position="192"/>
        <end position="202"/>
    </location>
</feature>
<sequence>MKVKSKWLSKLATKIRTRSGSRVRTEGTEVVSNEEVDNPLFERIPSTVILNDQTSVIPLSENHHGHSPPITLGEGTISGPPPLQPLKTSFTQSDDDGDECESAYYTMADSASLRSSNANGSVQEDVLALGHGHDHADEEVIASPDTYSPTDRDPFGSSLAGIENDNDPRTSRALLLIPELPIGLISETLNCSDSPASSSPASEQPLRPRQQTWASSGSSYFSLSRSNAGGYTALSRSQTGDHSSSSRSQTEDYVSWSRESFSPSRSQTGGSCSPLSQFTNIKGLPPSRSSSSDAYAGSLSQSLIKSSPEKRCINDLPTELIVWVLSLCLRLPIGCFDGALWRRITRTCYQLRLVCYKWNNLIVSAGLMMSSVMPSSLSPWVLPPPEVLSWYTGQIARKNVVDNLSLPLRQDSDHLDLDYLSVLSKSAIPKCRALKVSLPHSFVADWLQPDNSDDTTTTTTEGTTPMSYATPNLRYLSWTFNLPLSAPIPPEFGLPWRALRHVHHGLTWSSLTSVELDCPLTIEDCLFVLWGGRDNLKRVSFRTVDGLGEEWTSTITLPRLDSLSVEGVGDLGLLFSFLGMERHRRLGMTSHTREGDLCEPIPSLHVLNVHWDSLTHVDLYCHVTRSDLVSLMCGLVNVVSFQWRGHLTPDADAGASIPGVMLDHLTEAIVHSNQAGCETILDILTESHTTSLRKIVIDKRIIHFSAPLTPVPGDWGLQSPNLSEMKAALYSITLNDVEHPISISDAWAILSECPQLKELDVRVAGDEPSSWLLARDGLSSDLQTLKLDLDVSVSNLFRNLGLPNLATLQMSFPDSNHIHAEGLDAALERWGCPLTSLLLRNSNLSEEILIECLTSVSSTLQDLLIYGAGPLSGCTIGEVALQRLTLQEGLDHDLCPKLERLTLEPCVAPDGALAQLLSSRAPPLRYCEKIVPLRRVRVSFLKAVVPNMSEVREEDLKMIKGLKATGMDIELVD</sequence>
<accession>A0A0C9XI69</accession>
<dbReference type="AlphaFoldDB" id="A0A0C9XI69"/>
<reference evidence="3" key="2">
    <citation type="submission" date="2015-01" db="EMBL/GenBank/DDBJ databases">
        <title>Evolutionary Origins and Diversification of the Mycorrhizal Mutualists.</title>
        <authorList>
            <consortium name="DOE Joint Genome Institute"/>
            <consortium name="Mycorrhizal Genomics Consortium"/>
            <person name="Kohler A."/>
            <person name="Kuo A."/>
            <person name="Nagy L.G."/>
            <person name="Floudas D."/>
            <person name="Copeland A."/>
            <person name="Barry K.W."/>
            <person name="Cichocki N."/>
            <person name="Veneault-Fourrey C."/>
            <person name="LaButti K."/>
            <person name="Lindquist E.A."/>
            <person name="Lipzen A."/>
            <person name="Lundell T."/>
            <person name="Morin E."/>
            <person name="Murat C."/>
            <person name="Riley R."/>
            <person name="Ohm R."/>
            <person name="Sun H."/>
            <person name="Tunlid A."/>
            <person name="Henrissat B."/>
            <person name="Grigoriev I.V."/>
            <person name="Hibbett D.S."/>
            <person name="Martin F."/>
        </authorList>
    </citation>
    <scope>NUCLEOTIDE SEQUENCE [LARGE SCALE GENOMIC DNA]</scope>
    <source>
        <strain evidence="3">LaAM-08-1</strain>
    </source>
</reference>
<dbReference type="EMBL" id="KN838610">
    <property type="protein sequence ID" value="KIK01229.1"/>
    <property type="molecule type" value="Genomic_DNA"/>
</dbReference>
<evidence type="ECO:0000313" key="3">
    <source>
        <dbReference type="Proteomes" id="UP000054477"/>
    </source>
</evidence>
<evidence type="ECO:0008006" key="4">
    <source>
        <dbReference type="Google" id="ProtNLM"/>
    </source>
</evidence>
<feature type="region of interest" description="Disordered" evidence="1">
    <location>
        <begin position="141"/>
        <end position="167"/>
    </location>
</feature>
<gene>
    <name evidence="2" type="ORF">K443DRAFT_575626</name>
</gene>
<feature type="region of interest" description="Disordered" evidence="1">
    <location>
        <begin position="191"/>
        <end position="215"/>
    </location>
</feature>
<name>A0A0C9XI69_9AGAR</name>
<keyword evidence="3" id="KW-1185">Reference proteome</keyword>
<dbReference type="InterPro" id="IPR032675">
    <property type="entry name" value="LRR_dom_sf"/>
</dbReference>
<protein>
    <recommendedName>
        <fullName evidence="4">F-box domain-containing protein</fullName>
    </recommendedName>
</protein>
<reference evidence="2 3" key="1">
    <citation type="submission" date="2014-04" db="EMBL/GenBank/DDBJ databases">
        <authorList>
            <consortium name="DOE Joint Genome Institute"/>
            <person name="Kuo A."/>
            <person name="Kohler A."/>
            <person name="Nagy L.G."/>
            <person name="Floudas D."/>
            <person name="Copeland A."/>
            <person name="Barry K.W."/>
            <person name="Cichocki N."/>
            <person name="Veneault-Fourrey C."/>
            <person name="LaButti K."/>
            <person name="Lindquist E.A."/>
            <person name="Lipzen A."/>
            <person name="Lundell T."/>
            <person name="Morin E."/>
            <person name="Murat C."/>
            <person name="Sun H."/>
            <person name="Tunlid A."/>
            <person name="Henrissat B."/>
            <person name="Grigoriev I.V."/>
            <person name="Hibbett D.S."/>
            <person name="Martin F."/>
            <person name="Nordberg H.P."/>
            <person name="Cantor M.N."/>
            <person name="Hua S.X."/>
        </authorList>
    </citation>
    <scope>NUCLEOTIDE SEQUENCE [LARGE SCALE GENOMIC DNA]</scope>
    <source>
        <strain evidence="2 3">LaAM-08-1</strain>
    </source>
</reference>
<dbReference type="OrthoDB" id="3128006at2759"/>
<evidence type="ECO:0000256" key="1">
    <source>
        <dbReference type="SAM" id="MobiDB-lite"/>
    </source>
</evidence>
<dbReference type="Proteomes" id="UP000054477">
    <property type="component" value="Unassembled WGS sequence"/>
</dbReference>